<organism evidence="1 2">
    <name type="scientific">Pleurodeles waltl</name>
    <name type="common">Iberian ribbed newt</name>
    <dbReference type="NCBI Taxonomy" id="8319"/>
    <lineage>
        <taxon>Eukaryota</taxon>
        <taxon>Metazoa</taxon>
        <taxon>Chordata</taxon>
        <taxon>Craniata</taxon>
        <taxon>Vertebrata</taxon>
        <taxon>Euteleostomi</taxon>
        <taxon>Amphibia</taxon>
        <taxon>Batrachia</taxon>
        <taxon>Caudata</taxon>
        <taxon>Salamandroidea</taxon>
        <taxon>Salamandridae</taxon>
        <taxon>Pleurodelinae</taxon>
        <taxon>Pleurodeles</taxon>
    </lineage>
</organism>
<dbReference type="EMBL" id="JANPWB010000006">
    <property type="protein sequence ID" value="KAJ1180055.1"/>
    <property type="molecule type" value="Genomic_DNA"/>
</dbReference>
<comment type="caution">
    <text evidence="1">The sequence shown here is derived from an EMBL/GenBank/DDBJ whole genome shotgun (WGS) entry which is preliminary data.</text>
</comment>
<gene>
    <name evidence="1" type="ORF">NDU88_005279</name>
</gene>
<dbReference type="Proteomes" id="UP001066276">
    <property type="component" value="Chromosome 3_2"/>
</dbReference>
<evidence type="ECO:0000313" key="2">
    <source>
        <dbReference type="Proteomes" id="UP001066276"/>
    </source>
</evidence>
<reference evidence="1" key="1">
    <citation type="journal article" date="2022" name="bioRxiv">
        <title>Sequencing and chromosome-scale assembly of the giantPleurodeles waltlgenome.</title>
        <authorList>
            <person name="Brown T."/>
            <person name="Elewa A."/>
            <person name="Iarovenko S."/>
            <person name="Subramanian E."/>
            <person name="Araus A.J."/>
            <person name="Petzold A."/>
            <person name="Susuki M."/>
            <person name="Suzuki K.-i.T."/>
            <person name="Hayashi T."/>
            <person name="Toyoda A."/>
            <person name="Oliveira C."/>
            <person name="Osipova E."/>
            <person name="Leigh N.D."/>
            <person name="Simon A."/>
            <person name="Yun M.H."/>
        </authorList>
    </citation>
    <scope>NUCLEOTIDE SEQUENCE</scope>
    <source>
        <strain evidence="1">20211129_DDA</strain>
        <tissue evidence="1">Liver</tissue>
    </source>
</reference>
<accession>A0AAV7TTJ0</accession>
<sequence>MMGYEVSQIVAGDASHGSMVMNPLVDSVVPQGVDRNRMLAQEDWLGGVERNYDKDSIDDVEIVDIATPSGGVDTGCEGDQDDMWLIKGRYLKDMGVGTEHKDTKEGEVPIHKQKVSAATMITQPGYFGGQSKEWGNSMEVTEGAKVEGIPGTEGKKVKS</sequence>
<keyword evidence="2" id="KW-1185">Reference proteome</keyword>
<name>A0AAV7TTJ0_PLEWA</name>
<protein>
    <submittedName>
        <fullName evidence="1">Uncharacterized protein</fullName>
    </submittedName>
</protein>
<proteinExistence type="predicted"/>
<evidence type="ECO:0000313" key="1">
    <source>
        <dbReference type="EMBL" id="KAJ1180055.1"/>
    </source>
</evidence>
<dbReference type="AlphaFoldDB" id="A0AAV7TTJ0"/>